<keyword evidence="4" id="KW-1185">Reference proteome</keyword>
<dbReference type="EMBL" id="KK107741">
    <property type="protein sequence ID" value="EZA47958.1"/>
    <property type="molecule type" value="Genomic_DNA"/>
</dbReference>
<name>A0A026VVY5_OOCBI</name>
<accession>A0A026VVY5</accession>
<dbReference type="InterPro" id="IPR055469">
    <property type="entry name" value="DUF7041"/>
</dbReference>
<evidence type="ECO:0000256" key="1">
    <source>
        <dbReference type="SAM" id="MobiDB-lite"/>
    </source>
</evidence>
<reference evidence="3 4" key="1">
    <citation type="journal article" date="2014" name="Curr. Biol.">
        <title>The genome of the clonal raider ant Cerapachys biroi.</title>
        <authorList>
            <person name="Oxley P.R."/>
            <person name="Ji L."/>
            <person name="Fetter-Pruneda I."/>
            <person name="McKenzie S.K."/>
            <person name="Li C."/>
            <person name="Hu H."/>
            <person name="Zhang G."/>
            <person name="Kronauer D.J."/>
        </authorList>
    </citation>
    <scope>NUCLEOTIDE SEQUENCE [LARGE SCALE GENOMIC DNA]</scope>
</reference>
<feature type="region of interest" description="Disordered" evidence="1">
    <location>
        <begin position="1"/>
        <end position="21"/>
    </location>
</feature>
<sequence>MPVDRSPTRKAEQEFRATDGSSLFPTLTAGYALSGRDSAGMDDTGPLENQHHNNVHEVRSIKLPRPFWRDNAARYFTVAEMTFALHRITSDETKFRHIVINLDGDLLGIVGDIIDSPPAFEKN</sequence>
<evidence type="ECO:0000313" key="4">
    <source>
        <dbReference type="Proteomes" id="UP000053097"/>
    </source>
</evidence>
<evidence type="ECO:0000313" key="3">
    <source>
        <dbReference type="EMBL" id="EZA47958.1"/>
    </source>
</evidence>
<feature type="compositionally biased region" description="Basic and acidic residues" evidence="1">
    <location>
        <begin position="1"/>
        <end position="17"/>
    </location>
</feature>
<dbReference type="Pfam" id="PF23055">
    <property type="entry name" value="DUF7041"/>
    <property type="match status" value="1"/>
</dbReference>
<organism evidence="3 4">
    <name type="scientific">Ooceraea biroi</name>
    <name type="common">Clonal raider ant</name>
    <name type="synonym">Cerapachys biroi</name>
    <dbReference type="NCBI Taxonomy" id="2015173"/>
    <lineage>
        <taxon>Eukaryota</taxon>
        <taxon>Metazoa</taxon>
        <taxon>Ecdysozoa</taxon>
        <taxon>Arthropoda</taxon>
        <taxon>Hexapoda</taxon>
        <taxon>Insecta</taxon>
        <taxon>Pterygota</taxon>
        <taxon>Neoptera</taxon>
        <taxon>Endopterygota</taxon>
        <taxon>Hymenoptera</taxon>
        <taxon>Apocrita</taxon>
        <taxon>Aculeata</taxon>
        <taxon>Formicoidea</taxon>
        <taxon>Formicidae</taxon>
        <taxon>Dorylinae</taxon>
        <taxon>Ooceraea</taxon>
    </lineage>
</organism>
<gene>
    <name evidence="3" type="ORF">X777_15042</name>
</gene>
<feature type="domain" description="DUF7041" evidence="2">
    <location>
        <begin position="65"/>
        <end position="119"/>
    </location>
</feature>
<dbReference type="Proteomes" id="UP000053097">
    <property type="component" value="Unassembled WGS sequence"/>
</dbReference>
<protein>
    <recommendedName>
        <fullName evidence="2">DUF7041 domain-containing protein</fullName>
    </recommendedName>
</protein>
<dbReference type="AlphaFoldDB" id="A0A026VVY5"/>
<evidence type="ECO:0000259" key="2">
    <source>
        <dbReference type="Pfam" id="PF23055"/>
    </source>
</evidence>
<proteinExistence type="predicted"/>